<feature type="compositionally biased region" description="Low complexity" evidence="1">
    <location>
        <begin position="973"/>
        <end position="992"/>
    </location>
</feature>
<evidence type="ECO:0000313" key="4">
    <source>
        <dbReference type="Proteomes" id="UP000759537"/>
    </source>
</evidence>
<dbReference type="GO" id="GO:0030139">
    <property type="term" value="C:endocytic vesicle"/>
    <property type="evidence" value="ECO:0007669"/>
    <property type="project" value="TreeGrafter"/>
</dbReference>
<name>A0A9P5T8E2_9AGAM</name>
<dbReference type="Gene3D" id="1.20.1050.80">
    <property type="entry name" value="VPS9 domain"/>
    <property type="match status" value="2"/>
</dbReference>
<dbReference type="EMBL" id="WHVB01000009">
    <property type="protein sequence ID" value="KAF8479611.1"/>
    <property type="molecule type" value="Genomic_DNA"/>
</dbReference>
<feature type="compositionally biased region" description="Polar residues" evidence="1">
    <location>
        <begin position="1004"/>
        <end position="1016"/>
    </location>
</feature>
<dbReference type="Pfam" id="PF02204">
    <property type="entry name" value="VPS9"/>
    <property type="match status" value="1"/>
</dbReference>
<feature type="compositionally biased region" description="Polar residues" evidence="1">
    <location>
        <begin position="824"/>
        <end position="834"/>
    </location>
</feature>
<accession>A0A9P5T8E2</accession>
<gene>
    <name evidence="3" type="ORF">DFH94DRAFT_744685</name>
</gene>
<evidence type="ECO:0000256" key="1">
    <source>
        <dbReference type="SAM" id="MobiDB-lite"/>
    </source>
</evidence>
<dbReference type="GO" id="GO:0005829">
    <property type="term" value="C:cytosol"/>
    <property type="evidence" value="ECO:0007669"/>
    <property type="project" value="TreeGrafter"/>
</dbReference>
<dbReference type="GO" id="GO:0016192">
    <property type="term" value="P:vesicle-mediated transport"/>
    <property type="evidence" value="ECO:0007669"/>
    <property type="project" value="InterPro"/>
</dbReference>
<feature type="compositionally biased region" description="Basic residues" evidence="1">
    <location>
        <begin position="947"/>
        <end position="958"/>
    </location>
</feature>
<feature type="compositionally biased region" description="Low complexity" evidence="1">
    <location>
        <begin position="40"/>
        <end position="61"/>
    </location>
</feature>
<dbReference type="GO" id="GO:0031267">
    <property type="term" value="F:small GTPase binding"/>
    <property type="evidence" value="ECO:0007669"/>
    <property type="project" value="TreeGrafter"/>
</dbReference>
<sequence>MSSRRDDLFPSGSIGRSQGLFIQRTPSPAPSLTRDRETLTAHPLLSPTPSSSAPVSTAPTSDAQDVTTPGMRYATYTPRHRTAPTTGTTLQSSLSVSPQQQPGGSAAATKLQLMNLKAGAQSIGLETNSVGWDILEKLVAEHDSNPEWADIWTALTIGKATLLLPVENGGSADITAEFMKDHVAVCESPSGDNIPIVTLSGLRGMLVGDTLTFRSSLLPSSESFEDLLAPLTRVSALASLSPLPPMPTSPPPQSYPIFTLPAYTYTLPLPPHVISKPPLPPRPGQRAPAQTSSSRLSSSFASLFGKSAAPTTPAPAPAPQNAEHEHAIEVAAYTIDRRIIRKDVSKAINKALKLEVKEALSSSGAPSWIIDRVHDFTVGLYPFVRSHDVKQGITPSSLYVIEPPQETAEELARQFQAFYAELEEGLLAGGGSPVTARPAREAFQETEQEKARERRPNGKAVSEQHARVILEAVERVVCSLFYDRLYLLPKSDDASHDEALSSRVAALNMLDLGLEHLGVDVGSAGASVTAVLKACGETLSRLESPETRCPADKAAVLVAAHKNVVDGLSRLPPIRLKSEAELENQKNPEASHAPNDEKAEPSLDANPPPIIVSPDSETRIHGESPVGIEATTFTASNASVTPGLVGQEAYPPSHESHPTQAAPAPPVSTPSRSSSPTPVSGDIILPLMIFAVVKANPSHFVSHLLYTQRFRNQHVGGEESYCLVNLMAVADFLENVDLKALGLGESEKKVMSTADLTPIPVHRAALDSQTPPVSPEGVPARLRRGVEQQVDAIAGSANKVILGVVDQGFGVLRAFLPGTPADAQPTSSENTNADQEAAPWNAVRPGFGLLRRESGFSIASLAASLPVGRDRSRSFASTAGTTAEESGQMMVDVSSRPGSVRSIYGSDAESSGDEDSQEDDEDEEQERDDDRHDVRSIRSFESMMGKAARRRRTRKTRKSLTDRLASMPGLARLSGPQQAQPPQLSSPSRPSSLLPPPRAPTPAVNPTDTPLSSRPTSPVLPRIAPPNQRFLEAAADDLRLSEVKELLREYKRVVEGMRAVGGFDE</sequence>
<dbReference type="PANTHER" id="PTHR23101">
    <property type="entry name" value="RAB GDP/GTP EXCHANGE FACTOR"/>
    <property type="match status" value="1"/>
</dbReference>
<dbReference type="Proteomes" id="UP000759537">
    <property type="component" value="Unassembled WGS sequence"/>
</dbReference>
<protein>
    <recommendedName>
        <fullName evidence="2">VPS9 domain-containing protein</fullName>
    </recommendedName>
</protein>
<dbReference type="OrthoDB" id="10264848at2759"/>
<dbReference type="InterPro" id="IPR045046">
    <property type="entry name" value="Vps9-like"/>
</dbReference>
<feature type="compositionally biased region" description="Polar residues" evidence="1">
    <location>
        <begin position="874"/>
        <end position="885"/>
    </location>
</feature>
<feature type="region of interest" description="Disordered" evidence="1">
    <location>
        <begin position="581"/>
        <end position="622"/>
    </location>
</feature>
<comment type="caution">
    <text evidence="3">The sequence shown here is derived from an EMBL/GenBank/DDBJ whole genome shotgun (WGS) entry which is preliminary data.</text>
</comment>
<dbReference type="InterPro" id="IPR037191">
    <property type="entry name" value="VPS9_dom_sf"/>
</dbReference>
<keyword evidence="4" id="KW-1185">Reference proteome</keyword>
<reference evidence="3" key="1">
    <citation type="submission" date="2019-10" db="EMBL/GenBank/DDBJ databases">
        <authorList>
            <consortium name="DOE Joint Genome Institute"/>
            <person name="Kuo A."/>
            <person name="Miyauchi S."/>
            <person name="Kiss E."/>
            <person name="Drula E."/>
            <person name="Kohler A."/>
            <person name="Sanchez-Garcia M."/>
            <person name="Andreopoulos B."/>
            <person name="Barry K.W."/>
            <person name="Bonito G."/>
            <person name="Buee M."/>
            <person name="Carver A."/>
            <person name="Chen C."/>
            <person name="Cichocki N."/>
            <person name="Clum A."/>
            <person name="Culley D."/>
            <person name="Crous P.W."/>
            <person name="Fauchery L."/>
            <person name="Girlanda M."/>
            <person name="Hayes R."/>
            <person name="Keri Z."/>
            <person name="LaButti K."/>
            <person name="Lipzen A."/>
            <person name="Lombard V."/>
            <person name="Magnuson J."/>
            <person name="Maillard F."/>
            <person name="Morin E."/>
            <person name="Murat C."/>
            <person name="Nolan M."/>
            <person name="Ohm R."/>
            <person name="Pangilinan J."/>
            <person name="Pereira M."/>
            <person name="Perotto S."/>
            <person name="Peter M."/>
            <person name="Riley R."/>
            <person name="Sitrit Y."/>
            <person name="Stielow B."/>
            <person name="Szollosi G."/>
            <person name="Zifcakova L."/>
            <person name="Stursova M."/>
            <person name="Spatafora J.W."/>
            <person name="Tedersoo L."/>
            <person name="Vaario L.-M."/>
            <person name="Yamada A."/>
            <person name="Yan M."/>
            <person name="Wang P."/>
            <person name="Xu J."/>
            <person name="Bruns T."/>
            <person name="Baldrian P."/>
            <person name="Vilgalys R."/>
            <person name="Henrissat B."/>
            <person name="Grigoriev I.V."/>
            <person name="Hibbett D."/>
            <person name="Nagy L.G."/>
            <person name="Martin F.M."/>
        </authorList>
    </citation>
    <scope>NUCLEOTIDE SEQUENCE</scope>
    <source>
        <strain evidence="3">Prilba</strain>
    </source>
</reference>
<feature type="region of interest" description="Disordered" evidence="1">
    <location>
        <begin position="1"/>
        <end position="106"/>
    </location>
</feature>
<evidence type="ECO:0000259" key="2">
    <source>
        <dbReference type="PROSITE" id="PS51205"/>
    </source>
</evidence>
<feature type="domain" description="VPS9" evidence="2">
    <location>
        <begin position="494"/>
        <end position="742"/>
    </location>
</feature>
<feature type="compositionally biased region" description="Basic and acidic residues" evidence="1">
    <location>
        <begin position="928"/>
        <end position="938"/>
    </location>
</feature>
<dbReference type="SUPFAM" id="SSF109993">
    <property type="entry name" value="VPS9 domain"/>
    <property type="match status" value="1"/>
</dbReference>
<dbReference type="InterPro" id="IPR003123">
    <property type="entry name" value="VPS9"/>
</dbReference>
<feature type="region of interest" description="Disordered" evidence="1">
    <location>
        <begin position="867"/>
        <end position="1025"/>
    </location>
</feature>
<dbReference type="PROSITE" id="PS51205">
    <property type="entry name" value="VPS9"/>
    <property type="match status" value="1"/>
</dbReference>
<feature type="compositionally biased region" description="Low complexity" evidence="1">
    <location>
        <begin position="90"/>
        <end position="105"/>
    </location>
</feature>
<dbReference type="PANTHER" id="PTHR23101:SF25">
    <property type="entry name" value="GTPASE-ACTIVATING PROTEIN AND VPS9 DOMAIN-CONTAINING PROTEIN 1"/>
    <property type="match status" value="1"/>
</dbReference>
<organism evidence="3 4">
    <name type="scientific">Russula ochroleuca</name>
    <dbReference type="NCBI Taxonomy" id="152965"/>
    <lineage>
        <taxon>Eukaryota</taxon>
        <taxon>Fungi</taxon>
        <taxon>Dikarya</taxon>
        <taxon>Basidiomycota</taxon>
        <taxon>Agaricomycotina</taxon>
        <taxon>Agaricomycetes</taxon>
        <taxon>Russulales</taxon>
        <taxon>Russulaceae</taxon>
        <taxon>Russula</taxon>
    </lineage>
</organism>
<evidence type="ECO:0000313" key="3">
    <source>
        <dbReference type="EMBL" id="KAF8479611.1"/>
    </source>
</evidence>
<feature type="region of interest" description="Disordered" evidence="1">
    <location>
        <begin position="439"/>
        <end position="459"/>
    </location>
</feature>
<proteinExistence type="predicted"/>
<dbReference type="AlphaFoldDB" id="A0A9P5T8E2"/>
<dbReference type="GO" id="GO:0005085">
    <property type="term" value="F:guanyl-nucleotide exchange factor activity"/>
    <property type="evidence" value="ECO:0007669"/>
    <property type="project" value="InterPro"/>
</dbReference>
<feature type="compositionally biased region" description="Acidic residues" evidence="1">
    <location>
        <begin position="910"/>
        <end position="927"/>
    </location>
</feature>
<reference evidence="3" key="2">
    <citation type="journal article" date="2020" name="Nat. Commun.">
        <title>Large-scale genome sequencing of mycorrhizal fungi provides insights into the early evolution of symbiotic traits.</title>
        <authorList>
            <person name="Miyauchi S."/>
            <person name="Kiss E."/>
            <person name="Kuo A."/>
            <person name="Drula E."/>
            <person name="Kohler A."/>
            <person name="Sanchez-Garcia M."/>
            <person name="Morin E."/>
            <person name="Andreopoulos B."/>
            <person name="Barry K.W."/>
            <person name="Bonito G."/>
            <person name="Buee M."/>
            <person name="Carver A."/>
            <person name="Chen C."/>
            <person name="Cichocki N."/>
            <person name="Clum A."/>
            <person name="Culley D."/>
            <person name="Crous P.W."/>
            <person name="Fauchery L."/>
            <person name="Girlanda M."/>
            <person name="Hayes R.D."/>
            <person name="Keri Z."/>
            <person name="LaButti K."/>
            <person name="Lipzen A."/>
            <person name="Lombard V."/>
            <person name="Magnuson J."/>
            <person name="Maillard F."/>
            <person name="Murat C."/>
            <person name="Nolan M."/>
            <person name="Ohm R.A."/>
            <person name="Pangilinan J."/>
            <person name="Pereira M.F."/>
            <person name="Perotto S."/>
            <person name="Peter M."/>
            <person name="Pfister S."/>
            <person name="Riley R."/>
            <person name="Sitrit Y."/>
            <person name="Stielow J.B."/>
            <person name="Szollosi G."/>
            <person name="Zifcakova L."/>
            <person name="Stursova M."/>
            <person name="Spatafora J.W."/>
            <person name="Tedersoo L."/>
            <person name="Vaario L.M."/>
            <person name="Yamada A."/>
            <person name="Yan M."/>
            <person name="Wang P."/>
            <person name="Xu J."/>
            <person name="Bruns T."/>
            <person name="Baldrian P."/>
            <person name="Vilgalys R."/>
            <person name="Dunand C."/>
            <person name="Henrissat B."/>
            <person name="Grigoriev I.V."/>
            <person name="Hibbett D."/>
            <person name="Nagy L.G."/>
            <person name="Martin F.M."/>
        </authorList>
    </citation>
    <scope>NUCLEOTIDE SEQUENCE</scope>
    <source>
        <strain evidence="3">Prilba</strain>
    </source>
</reference>
<feature type="region of interest" description="Disordered" evidence="1">
    <location>
        <begin position="820"/>
        <end position="840"/>
    </location>
</feature>
<feature type="compositionally biased region" description="Low complexity" evidence="1">
    <location>
        <begin position="669"/>
        <end position="678"/>
    </location>
</feature>
<feature type="region of interest" description="Disordered" evidence="1">
    <location>
        <begin position="642"/>
        <end position="678"/>
    </location>
</feature>